<evidence type="ECO:0000313" key="1">
    <source>
        <dbReference type="EMBL" id="WSB99856.1"/>
    </source>
</evidence>
<proteinExistence type="predicted"/>
<dbReference type="Proteomes" id="UP001348369">
    <property type="component" value="Chromosome"/>
</dbReference>
<sequence length="217" mass="24106">MPEPVEPEEPQPVEPVKPTETQPGPPPPKQRTLDAHSLRGLAHPLRIRLLGTLRHDGPATASQLAERLGESSGATSYHLRQLAAHGFVEDDPTRGKGRERWWRAADEGTRFGPDLHTDTDPAVRGAVNLFLHEIATIHTQELATWLGTASDWPKEWSRSSDLSDFTLRLTPEQLHEMNEKLHEVVESYHSAGPGDEEASQVRVHLHSFPRTGSTGRS</sequence>
<keyword evidence="2" id="KW-1185">Reference proteome</keyword>
<reference evidence="1" key="1">
    <citation type="submission" date="2022-10" db="EMBL/GenBank/DDBJ databases">
        <title>The complete genomes of actinobacterial strains from the NBC collection.</title>
        <authorList>
            <person name="Joergensen T.S."/>
            <person name="Alvarez Arevalo M."/>
            <person name="Sterndorff E.B."/>
            <person name="Faurdal D."/>
            <person name="Vuksanovic O."/>
            <person name="Mourched A.-S."/>
            <person name="Charusanti P."/>
            <person name="Shaw S."/>
            <person name="Blin K."/>
            <person name="Weber T."/>
        </authorList>
    </citation>
    <scope>NUCLEOTIDE SEQUENCE</scope>
    <source>
        <strain evidence="1">NBC 01771</strain>
    </source>
</reference>
<gene>
    <name evidence="1" type="ORF">OG835_24565</name>
</gene>
<accession>A0ACD4ZS02</accession>
<evidence type="ECO:0000313" key="2">
    <source>
        <dbReference type="Proteomes" id="UP001348369"/>
    </source>
</evidence>
<organism evidence="1 2">
    <name type="scientific">Streptomyces scopuliridis</name>
    <dbReference type="NCBI Taxonomy" id="452529"/>
    <lineage>
        <taxon>Bacteria</taxon>
        <taxon>Bacillati</taxon>
        <taxon>Actinomycetota</taxon>
        <taxon>Actinomycetes</taxon>
        <taxon>Kitasatosporales</taxon>
        <taxon>Streptomycetaceae</taxon>
        <taxon>Streptomyces</taxon>
    </lineage>
</organism>
<dbReference type="EMBL" id="CP109109">
    <property type="protein sequence ID" value="WSB99856.1"/>
    <property type="molecule type" value="Genomic_DNA"/>
</dbReference>
<protein>
    <submittedName>
        <fullName evidence="1">Winged helix-turn-helix domain-containing protein</fullName>
    </submittedName>
</protein>
<name>A0ACD4ZS02_9ACTN</name>